<dbReference type="AlphaFoldDB" id="A0A6A6AFB9"/>
<accession>A0A6A6AFB9</accession>
<proteinExistence type="predicted"/>
<organism evidence="2 3">
    <name type="scientific">Dothidotthia symphoricarpi CBS 119687</name>
    <dbReference type="NCBI Taxonomy" id="1392245"/>
    <lineage>
        <taxon>Eukaryota</taxon>
        <taxon>Fungi</taxon>
        <taxon>Dikarya</taxon>
        <taxon>Ascomycota</taxon>
        <taxon>Pezizomycotina</taxon>
        <taxon>Dothideomycetes</taxon>
        <taxon>Pleosporomycetidae</taxon>
        <taxon>Pleosporales</taxon>
        <taxon>Dothidotthiaceae</taxon>
        <taxon>Dothidotthia</taxon>
    </lineage>
</organism>
<evidence type="ECO:0000313" key="3">
    <source>
        <dbReference type="Proteomes" id="UP000799771"/>
    </source>
</evidence>
<dbReference type="GeneID" id="54408493"/>
<sequence length="193" mass="21421">MSSLPSFFLFSFSSLSTNQSNSQTSHTKKKKRPNQVSTRSPIPLSPAISNFHPEHLQARMYPHLIQTHTHFPYTEHKHMTTAVHTIPQRTSQHIPESRQPQPLAGYICRRTVSNPYLASPAPANSTPPCTVHSAPCITPSHAARSFPTGICVCVQPLLKPKPQILKLAPSCDPPSQLVEIRRMEEVQQNPAPA</sequence>
<feature type="region of interest" description="Disordered" evidence="1">
    <location>
        <begin position="17"/>
        <end position="48"/>
    </location>
</feature>
<reference evidence="2" key="1">
    <citation type="journal article" date="2020" name="Stud. Mycol.">
        <title>101 Dothideomycetes genomes: a test case for predicting lifestyles and emergence of pathogens.</title>
        <authorList>
            <person name="Haridas S."/>
            <person name="Albert R."/>
            <person name="Binder M."/>
            <person name="Bloem J."/>
            <person name="Labutti K."/>
            <person name="Salamov A."/>
            <person name="Andreopoulos B."/>
            <person name="Baker S."/>
            <person name="Barry K."/>
            <person name="Bills G."/>
            <person name="Bluhm B."/>
            <person name="Cannon C."/>
            <person name="Castanera R."/>
            <person name="Culley D."/>
            <person name="Daum C."/>
            <person name="Ezra D."/>
            <person name="Gonzalez J."/>
            <person name="Henrissat B."/>
            <person name="Kuo A."/>
            <person name="Liang C."/>
            <person name="Lipzen A."/>
            <person name="Lutzoni F."/>
            <person name="Magnuson J."/>
            <person name="Mondo S."/>
            <person name="Nolan M."/>
            <person name="Ohm R."/>
            <person name="Pangilinan J."/>
            <person name="Park H.-J."/>
            <person name="Ramirez L."/>
            <person name="Alfaro M."/>
            <person name="Sun H."/>
            <person name="Tritt A."/>
            <person name="Yoshinaga Y."/>
            <person name="Zwiers L.-H."/>
            <person name="Turgeon B."/>
            <person name="Goodwin S."/>
            <person name="Spatafora J."/>
            <person name="Crous P."/>
            <person name="Grigoriev I."/>
        </authorList>
    </citation>
    <scope>NUCLEOTIDE SEQUENCE</scope>
    <source>
        <strain evidence="2">CBS 119687</strain>
    </source>
</reference>
<protein>
    <submittedName>
        <fullName evidence="2">Uncharacterized protein</fullName>
    </submittedName>
</protein>
<name>A0A6A6AFB9_9PLEO</name>
<dbReference type="Proteomes" id="UP000799771">
    <property type="component" value="Unassembled WGS sequence"/>
</dbReference>
<evidence type="ECO:0000313" key="2">
    <source>
        <dbReference type="EMBL" id="KAF2129993.1"/>
    </source>
</evidence>
<evidence type="ECO:0000256" key="1">
    <source>
        <dbReference type="SAM" id="MobiDB-lite"/>
    </source>
</evidence>
<gene>
    <name evidence="2" type="ORF">P153DRAFT_366485</name>
</gene>
<keyword evidence="3" id="KW-1185">Reference proteome</keyword>
<dbReference type="EMBL" id="ML977505">
    <property type="protein sequence ID" value="KAF2129993.1"/>
    <property type="molecule type" value="Genomic_DNA"/>
</dbReference>
<dbReference type="RefSeq" id="XP_033524380.1">
    <property type="nucleotide sequence ID" value="XM_033668061.1"/>
</dbReference>